<evidence type="ECO:0000256" key="7">
    <source>
        <dbReference type="SAM" id="MobiDB-lite"/>
    </source>
</evidence>
<feature type="compositionally biased region" description="Polar residues" evidence="7">
    <location>
        <begin position="362"/>
        <end position="377"/>
    </location>
</feature>
<feature type="region of interest" description="Disordered" evidence="7">
    <location>
        <begin position="316"/>
        <end position="377"/>
    </location>
</feature>
<dbReference type="OrthoDB" id="5426798at2759"/>
<dbReference type="PROSITE" id="PS00463">
    <property type="entry name" value="ZN2_CY6_FUNGAL_1"/>
    <property type="match status" value="1"/>
</dbReference>
<dbReference type="SUPFAM" id="SSF57701">
    <property type="entry name" value="Zn2/Cys6 DNA-binding domain"/>
    <property type="match status" value="1"/>
</dbReference>
<dbReference type="PROSITE" id="PS50048">
    <property type="entry name" value="ZN2_CY6_FUNGAL_2"/>
    <property type="match status" value="1"/>
</dbReference>
<dbReference type="GO" id="GO:0005634">
    <property type="term" value="C:nucleus"/>
    <property type="evidence" value="ECO:0007669"/>
    <property type="project" value="UniProtKB-SubCell"/>
</dbReference>
<dbReference type="SMART" id="SM00066">
    <property type="entry name" value="GAL4"/>
    <property type="match status" value="1"/>
</dbReference>
<gene>
    <name evidence="9" type="ORF">ASPWEDRAFT_114687</name>
</gene>
<evidence type="ECO:0000256" key="6">
    <source>
        <dbReference type="ARBA" id="ARBA00023242"/>
    </source>
</evidence>
<dbReference type="InterPro" id="IPR001138">
    <property type="entry name" value="Zn2Cys6_DnaBD"/>
</dbReference>
<dbReference type="Proteomes" id="UP000184383">
    <property type="component" value="Unassembled WGS sequence"/>
</dbReference>
<dbReference type="InterPro" id="IPR050815">
    <property type="entry name" value="TF_fung"/>
</dbReference>
<keyword evidence="2" id="KW-0479">Metal-binding</keyword>
<dbReference type="GO" id="GO:0003677">
    <property type="term" value="F:DNA binding"/>
    <property type="evidence" value="ECO:0007669"/>
    <property type="project" value="UniProtKB-KW"/>
</dbReference>
<evidence type="ECO:0000313" key="10">
    <source>
        <dbReference type="Proteomes" id="UP000184383"/>
    </source>
</evidence>
<dbReference type="AlphaFoldDB" id="A0A1L9RDH0"/>
<evidence type="ECO:0000256" key="3">
    <source>
        <dbReference type="ARBA" id="ARBA00023015"/>
    </source>
</evidence>
<dbReference type="EMBL" id="KV878214">
    <property type="protein sequence ID" value="OJJ32962.1"/>
    <property type="molecule type" value="Genomic_DNA"/>
</dbReference>
<dbReference type="Pfam" id="PF00172">
    <property type="entry name" value="Zn_clus"/>
    <property type="match status" value="1"/>
</dbReference>
<evidence type="ECO:0000259" key="8">
    <source>
        <dbReference type="PROSITE" id="PS50048"/>
    </source>
</evidence>
<feature type="compositionally biased region" description="Low complexity" evidence="7">
    <location>
        <begin position="342"/>
        <end position="357"/>
    </location>
</feature>
<proteinExistence type="predicted"/>
<dbReference type="VEuPathDB" id="FungiDB:ASPWEDRAFT_114687"/>
<keyword evidence="3" id="KW-0805">Transcription regulation</keyword>
<dbReference type="Pfam" id="PF04082">
    <property type="entry name" value="Fungal_trans"/>
    <property type="match status" value="1"/>
</dbReference>
<organism evidence="9 10">
    <name type="scientific">Aspergillus wentii DTO 134E9</name>
    <dbReference type="NCBI Taxonomy" id="1073089"/>
    <lineage>
        <taxon>Eukaryota</taxon>
        <taxon>Fungi</taxon>
        <taxon>Dikarya</taxon>
        <taxon>Ascomycota</taxon>
        <taxon>Pezizomycotina</taxon>
        <taxon>Eurotiomycetes</taxon>
        <taxon>Eurotiomycetidae</taxon>
        <taxon>Eurotiales</taxon>
        <taxon>Aspergillaceae</taxon>
        <taxon>Aspergillus</taxon>
        <taxon>Aspergillus subgen. Cremei</taxon>
    </lineage>
</organism>
<sequence length="968" mass="108031">MSDYYVGPFGRMLPVDGSAPERDQDRPANLPAPTTHPYQLPPPRTSGPLPFLDVFPRQREPGERSDSGVGLYPKDAVPQPNGNKQLPSVSQLLIPPSHSSPPSPYQPQTYRSPTPNTEFRESPHSLRPNDIGFGSRLPLGAMHDRVKGHSDPFPRRPSGNLPPITHVSSHSQDFETPPHHAMLGSSPIQSYQHGPLAYNGVMFHDQGPRGEMSSAEGTSGIVTPTRSQVPRVRPHVVDERYIDGEGLCYIYADGTHCPKLIDGVHVNANWGITKAGKPRKRLAQACLTCREKKIKCQPNLPKCDQCQKSGRECRFESAPRGNRTAMKASHLAGRYDSRDGVSPSSYTPSGPSSSIYSAVPASESSTSLPGTNGQSPISDGSIVAPFAGDGAQERMDVEQSYKTRFPGLSGSSAFDDSSKRPMDEAHVSPDYAEILMEVKDIGHENPLVNDWNTDPYEADPESTMHYIESYFTHVNGGLHYMFPKGRFFLWLKSCQTKSLSDKMLLYWMMTLGTVFSHRPDRLMALKRYSRTARYAVEHYHHGPSLQLAQSRLIMSLWYYAIGAPVECWDSVGAAVRTVCGLRYNVELGGVFVEPTRVCEYGLHPQALIECRRRTFWVAFLMDRFSGFHSPSPTFISSQMILLRLPCREEIYEAQQYATVPYYQGTFDHAQTSSDDGLSSLSPMAFLVEIASLLGEVSHNIFRLSLNSSETYGRLFDEFYMTVAQRSNEWAAKLPDHLKSTATNLETSIRAKKADTFMSIHLIHHATLMKLNRHVRYLDLPPGTVDQYVRRARHHAVEILQMSVALNRYASDYESARLAMEPTPPKTTMLNPFLGYVILSAVDVVSAGGLIGDLPESISLIKGSLDPVRDLGRIWDGALSVVSLIETRVDAMVEYLNHRANFEDKIGFTMDSPSLDRQVSAGVSKYRPRQPGSEDEDLMYGLPRDRFFRALGVDLAFSEDHILWFKEDH</sequence>
<dbReference type="RefSeq" id="XP_040686639.1">
    <property type="nucleotide sequence ID" value="XM_040828513.1"/>
</dbReference>
<evidence type="ECO:0000256" key="5">
    <source>
        <dbReference type="ARBA" id="ARBA00023163"/>
    </source>
</evidence>
<evidence type="ECO:0000313" key="9">
    <source>
        <dbReference type="EMBL" id="OJJ32962.1"/>
    </source>
</evidence>
<dbReference type="CDD" id="cd12148">
    <property type="entry name" value="fungal_TF_MHR"/>
    <property type="match status" value="1"/>
</dbReference>
<protein>
    <recommendedName>
        <fullName evidence="8">Zn(2)-C6 fungal-type domain-containing protein</fullName>
    </recommendedName>
</protein>
<keyword evidence="6" id="KW-0539">Nucleus</keyword>
<comment type="subcellular location">
    <subcellularLocation>
        <location evidence="1">Nucleus</location>
    </subcellularLocation>
</comment>
<dbReference type="SMART" id="SM00906">
    <property type="entry name" value="Fungal_trans"/>
    <property type="match status" value="1"/>
</dbReference>
<dbReference type="CDD" id="cd00067">
    <property type="entry name" value="GAL4"/>
    <property type="match status" value="1"/>
</dbReference>
<evidence type="ECO:0000256" key="4">
    <source>
        <dbReference type="ARBA" id="ARBA00023125"/>
    </source>
</evidence>
<evidence type="ECO:0000256" key="2">
    <source>
        <dbReference type="ARBA" id="ARBA00022723"/>
    </source>
</evidence>
<feature type="compositionally biased region" description="Polar residues" evidence="7">
    <location>
        <begin position="80"/>
        <end position="91"/>
    </location>
</feature>
<dbReference type="STRING" id="1073089.A0A1L9RDH0"/>
<keyword evidence="4" id="KW-0238">DNA-binding</keyword>
<feature type="compositionally biased region" description="Basic and acidic residues" evidence="7">
    <location>
        <begin position="56"/>
        <end position="66"/>
    </location>
</feature>
<accession>A0A1L9RDH0</accession>
<feature type="region of interest" description="Disordered" evidence="7">
    <location>
        <begin position="1"/>
        <end position="135"/>
    </location>
</feature>
<keyword evidence="5" id="KW-0804">Transcription</keyword>
<dbReference type="GO" id="GO:0006351">
    <property type="term" value="P:DNA-templated transcription"/>
    <property type="evidence" value="ECO:0007669"/>
    <property type="project" value="InterPro"/>
</dbReference>
<dbReference type="GO" id="GO:0000981">
    <property type="term" value="F:DNA-binding transcription factor activity, RNA polymerase II-specific"/>
    <property type="evidence" value="ECO:0007669"/>
    <property type="project" value="InterPro"/>
</dbReference>
<reference evidence="10" key="1">
    <citation type="journal article" date="2017" name="Genome Biol.">
        <title>Comparative genomics reveals high biological diversity and specific adaptations in the industrially and medically important fungal genus Aspergillus.</title>
        <authorList>
            <person name="de Vries R.P."/>
            <person name="Riley R."/>
            <person name="Wiebenga A."/>
            <person name="Aguilar-Osorio G."/>
            <person name="Amillis S."/>
            <person name="Uchima C.A."/>
            <person name="Anderluh G."/>
            <person name="Asadollahi M."/>
            <person name="Askin M."/>
            <person name="Barry K."/>
            <person name="Battaglia E."/>
            <person name="Bayram O."/>
            <person name="Benocci T."/>
            <person name="Braus-Stromeyer S.A."/>
            <person name="Caldana C."/>
            <person name="Canovas D."/>
            <person name="Cerqueira G.C."/>
            <person name="Chen F."/>
            <person name="Chen W."/>
            <person name="Choi C."/>
            <person name="Clum A."/>
            <person name="Dos Santos R.A."/>
            <person name="Damasio A.R."/>
            <person name="Diallinas G."/>
            <person name="Emri T."/>
            <person name="Fekete E."/>
            <person name="Flipphi M."/>
            <person name="Freyberg S."/>
            <person name="Gallo A."/>
            <person name="Gournas C."/>
            <person name="Habgood R."/>
            <person name="Hainaut M."/>
            <person name="Harispe M.L."/>
            <person name="Henrissat B."/>
            <person name="Hilden K.S."/>
            <person name="Hope R."/>
            <person name="Hossain A."/>
            <person name="Karabika E."/>
            <person name="Karaffa L."/>
            <person name="Karanyi Z."/>
            <person name="Krasevec N."/>
            <person name="Kuo A."/>
            <person name="Kusch H."/>
            <person name="LaButti K."/>
            <person name="Lagendijk E.L."/>
            <person name="Lapidus A."/>
            <person name="Levasseur A."/>
            <person name="Lindquist E."/>
            <person name="Lipzen A."/>
            <person name="Logrieco A.F."/>
            <person name="MacCabe A."/>
            <person name="Maekelae M.R."/>
            <person name="Malavazi I."/>
            <person name="Melin P."/>
            <person name="Meyer V."/>
            <person name="Mielnichuk N."/>
            <person name="Miskei M."/>
            <person name="Molnar A.P."/>
            <person name="Mule G."/>
            <person name="Ngan C.Y."/>
            <person name="Orejas M."/>
            <person name="Orosz E."/>
            <person name="Ouedraogo J.P."/>
            <person name="Overkamp K.M."/>
            <person name="Park H.-S."/>
            <person name="Perrone G."/>
            <person name="Piumi F."/>
            <person name="Punt P.J."/>
            <person name="Ram A.F."/>
            <person name="Ramon A."/>
            <person name="Rauscher S."/>
            <person name="Record E."/>
            <person name="Riano-Pachon D.M."/>
            <person name="Robert V."/>
            <person name="Roehrig J."/>
            <person name="Ruller R."/>
            <person name="Salamov A."/>
            <person name="Salih N.S."/>
            <person name="Samson R.A."/>
            <person name="Sandor E."/>
            <person name="Sanguinetti M."/>
            <person name="Schuetze T."/>
            <person name="Sepcic K."/>
            <person name="Shelest E."/>
            <person name="Sherlock G."/>
            <person name="Sophianopoulou V."/>
            <person name="Squina F.M."/>
            <person name="Sun H."/>
            <person name="Susca A."/>
            <person name="Todd R.B."/>
            <person name="Tsang A."/>
            <person name="Unkles S.E."/>
            <person name="van de Wiele N."/>
            <person name="van Rossen-Uffink D."/>
            <person name="Oliveira J.V."/>
            <person name="Vesth T.C."/>
            <person name="Visser J."/>
            <person name="Yu J.-H."/>
            <person name="Zhou M."/>
            <person name="Andersen M.R."/>
            <person name="Archer D.B."/>
            <person name="Baker S.E."/>
            <person name="Benoit I."/>
            <person name="Brakhage A.A."/>
            <person name="Braus G.H."/>
            <person name="Fischer R."/>
            <person name="Frisvad J.C."/>
            <person name="Goldman G.H."/>
            <person name="Houbraken J."/>
            <person name="Oakley B."/>
            <person name="Pocsi I."/>
            <person name="Scazzocchio C."/>
            <person name="Seiboth B."/>
            <person name="vanKuyk P.A."/>
            <person name="Wortman J."/>
            <person name="Dyer P.S."/>
            <person name="Grigoriev I.V."/>
        </authorList>
    </citation>
    <scope>NUCLEOTIDE SEQUENCE [LARGE SCALE GENOMIC DNA]</scope>
    <source>
        <strain evidence="10">DTO 134E9</strain>
    </source>
</reference>
<dbReference type="PANTHER" id="PTHR47338">
    <property type="entry name" value="ZN(II)2CYS6 TRANSCRIPTION FACTOR (EUROFUNG)-RELATED"/>
    <property type="match status" value="1"/>
</dbReference>
<dbReference type="PANTHER" id="PTHR47338:SF11">
    <property type="entry name" value="ZN(II)2CYS6 TRANSCRIPTION FACTOR (EUROFUNG)"/>
    <property type="match status" value="1"/>
</dbReference>
<evidence type="ECO:0000256" key="1">
    <source>
        <dbReference type="ARBA" id="ARBA00004123"/>
    </source>
</evidence>
<dbReference type="Gene3D" id="4.10.240.10">
    <property type="entry name" value="Zn(2)-C6 fungal-type DNA-binding domain"/>
    <property type="match status" value="1"/>
</dbReference>
<dbReference type="GO" id="GO:0008270">
    <property type="term" value="F:zinc ion binding"/>
    <property type="evidence" value="ECO:0007669"/>
    <property type="project" value="InterPro"/>
</dbReference>
<feature type="domain" description="Zn(2)-C6 fungal-type" evidence="8">
    <location>
        <begin position="285"/>
        <end position="315"/>
    </location>
</feature>
<name>A0A1L9RDH0_ASPWE</name>
<dbReference type="InterPro" id="IPR036864">
    <property type="entry name" value="Zn2-C6_fun-type_DNA-bd_sf"/>
</dbReference>
<dbReference type="GeneID" id="63744361"/>
<keyword evidence="10" id="KW-1185">Reference proteome</keyword>
<dbReference type="InterPro" id="IPR007219">
    <property type="entry name" value="XnlR_reg_dom"/>
</dbReference>